<evidence type="ECO:0000256" key="9">
    <source>
        <dbReference type="SAM" id="MobiDB-lite"/>
    </source>
</evidence>
<keyword evidence="6 10" id="KW-1133">Transmembrane helix</keyword>
<keyword evidence="3" id="KW-0808">Transferase</keyword>
<evidence type="ECO:0000256" key="5">
    <source>
        <dbReference type="ARBA" id="ARBA00022737"/>
    </source>
</evidence>
<dbReference type="Gene3D" id="3.30.870.10">
    <property type="entry name" value="Endonuclease Chain A"/>
    <property type="match status" value="2"/>
</dbReference>
<evidence type="ECO:0000256" key="2">
    <source>
        <dbReference type="ARBA" id="ARBA00022475"/>
    </source>
</evidence>
<evidence type="ECO:0000256" key="6">
    <source>
        <dbReference type="ARBA" id="ARBA00022989"/>
    </source>
</evidence>
<evidence type="ECO:0000313" key="13">
    <source>
        <dbReference type="Proteomes" id="UP001484239"/>
    </source>
</evidence>
<dbReference type="Proteomes" id="UP001484239">
    <property type="component" value="Unassembled WGS sequence"/>
</dbReference>
<evidence type="ECO:0000256" key="8">
    <source>
        <dbReference type="NCBIfam" id="TIGR04265"/>
    </source>
</evidence>
<dbReference type="EMBL" id="JBBHLI010000001">
    <property type="protein sequence ID" value="MEK9499594.1"/>
    <property type="molecule type" value="Genomic_DNA"/>
</dbReference>
<feature type="transmembrane region" description="Helical" evidence="10">
    <location>
        <begin position="75"/>
        <end position="96"/>
    </location>
</feature>
<dbReference type="SMART" id="SM00155">
    <property type="entry name" value="PLDc"/>
    <property type="match status" value="2"/>
</dbReference>
<sequence length="520" mass="57202">MMRDEPSARVDESCDSHDRRGRRDSNDAPERAGGDGSEKRPLWKRWWVVVLVVAHLAGAASTLPALMSTRTPQGTVAWIVSLNTLPVLAVPAYWLFGRSRFEGYVENRRVGNAEVEDVLAGDLEALLRRADRPFDSLSPGDPDPDRALEHLAPLPFFGSHAVELLIDGHDTFDHMLEGIASAQTHVLAQFFIFRDDALGRRVGEALAERARAGVEAYLLYDAVGSPDLSKEFIGGLRTAGVNVAPFESAKGSRGMRQYQLRNHRKSVVVDGGRAWIGGHNVGVEYLGEDPERGPWRDTHLAITGAAALALQLAFVQDWRWATDETIDLNWDPPASPSGARRVMIVPSGPADEVETASLMLQHLIHSAERRVWVATPYFVPDAGVMDALRMAALRGVQLQILLPEQSDSFLVDQASFVYLSHLLELGATIHRYEAGFMHQKVVLIDDRVAAIGTVNVDNRSLRLNFEATALVLGAEFAGEVESMLSADFADSRRLERGEIDARPWHLEVASRIALLAAPIL</sequence>
<evidence type="ECO:0000256" key="10">
    <source>
        <dbReference type="SAM" id="Phobius"/>
    </source>
</evidence>
<keyword evidence="2" id="KW-1003">Cell membrane</keyword>
<evidence type="ECO:0000259" key="11">
    <source>
        <dbReference type="PROSITE" id="PS50035"/>
    </source>
</evidence>
<keyword evidence="5" id="KW-0677">Repeat</keyword>
<keyword evidence="13" id="KW-1185">Reference proteome</keyword>
<evidence type="ECO:0000256" key="3">
    <source>
        <dbReference type="ARBA" id="ARBA00022679"/>
    </source>
</evidence>
<dbReference type="InterPro" id="IPR022924">
    <property type="entry name" value="Cardiolipin_synthase"/>
</dbReference>
<evidence type="ECO:0000256" key="4">
    <source>
        <dbReference type="ARBA" id="ARBA00022692"/>
    </source>
</evidence>
<dbReference type="SUPFAM" id="SSF56024">
    <property type="entry name" value="Phospholipase D/nuclease"/>
    <property type="match status" value="2"/>
</dbReference>
<dbReference type="PROSITE" id="PS50035">
    <property type="entry name" value="PLD"/>
    <property type="match status" value="2"/>
</dbReference>
<comment type="caution">
    <text evidence="12">The sequence shown here is derived from an EMBL/GenBank/DDBJ whole genome shotgun (WGS) entry which is preliminary data.</text>
</comment>
<feature type="domain" description="PLD phosphodiesterase" evidence="11">
    <location>
        <begin position="258"/>
        <end position="285"/>
    </location>
</feature>
<feature type="domain" description="PLD phosphodiesterase" evidence="11">
    <location>
        <begin position="433"/>
        <end position="460"/>
    </location>
</feature>
<evidence type="ECO:0000256" key="1">
    <source>
        <dbReference type="ARBA" id="ARBA00004236"/>
    </source>
</evidence>
<dbReference type="NCBIfam" id="TIGR04265">
    <property type="entry name" value="bac_cardiolipin"/>
    <property type="match status" value="1"/>
</dbReference>
<dbReference type="RefSeq" id="WP_405286182.1">
    <property type="nucleotide sequence ID" value="NZ_JBBHLI010000001.1"/>
</dbReference>
<accession>A0ABU9E6A7</accession>
<evidence type="ECO:0000256" key="7">
    <source>
        <dbReference type="ARBA" id="ARBA00023136"/>
    </source>
</evidence>
<evidence type="ECO:0000313" key="12">
    <source>
        <dbReference type="EMBL" id="MEK9499594.1"/>
    </source>
</evidence>
<reference evidence="12 13" key="1">
    <citation type="submission" date="2024-02" db="EMBL/GenBank/DDBJ databases">
        <title>A novel Gemmatimonadota bacterium.</title>
        <authorList>
            <person name="Du Z.-J."/>
            <person name="Ye Y.-Q."/>
        </authorList>
    </citation>
    <scope>NUCLEOTIDE SEQUENCE [LARGE SCALE GENOMIC DNA]</scope>
    <source>
        <strain evidence="12 13">DH-20</strain>
    </source>
</reference>
<feature type="region of interest" description="Disordered" evidence="9">
    <location>
        <begin position="1"/>
        <end position="38"/>
    </location>
</feature>
<dbReference type="PANTHER" id="PTHR21248:SF22">
    <property type="entry name" value="PHOSPHOLIPASE D"/>
    <property type="match status" value="1"/>
</dbReference>
<organism evidence="12 13">
    <name type="scientific">Gaopeijia maritima</name>
    <dbReference type="NCBI Taxonomy" id="3119007"/>
    <lineage>
        <taxon>Bacteria</taxon>
        <taxon>Pseudomonadati</taxon>
        <taxon>Gemmatimonadota</taxon>
        <taxon>Longimicrobiia</taxon>
        <taxon>Gaopeijiales</taxon>
        <taxon>Gaopeijiaceae</taxon>
        <taxon>Gaopeijia</taxon>
    </lineage>
</organism>
<proteinExistence type="predicted"/>
<dbReference type="EC" id="2.7.8.-" evidence="8"/>
<gene>
    <name evidence="12" type="primary">cls</name>
    <name evidence="12" type="ORF">WI372_01190</name>
</gene>
<name>A0ABU9E6A7_9BACT</name>
<comment type="subcellular location">
    <subcellularLocation>
        <location evidence="1">Cell membrane</location>
    </subcellularLocation>
</comment>
<keyword evidence="7 10" id="KW-0472">Membrane</keyword>
<dbReference type="PANTHER" id="PTHR21248">
    <property type="entry name" value="CARDIOLIPIN SYNTHASE"/>
    <property type="match status" value="1"/>
</dbReference>
<dbReference type="InterPro" id="IPR025202">
    <property type="entry name" value="PLD-like_dom"/>
</dbReference>
<protein>
    <recommendedName>
        <fullName evidence="8">Cardiolipin synthase</fullName>
        <ecNumber evidence="8">2.7.8.-</ecNumber>
    </recommendedName>
</protein>
<dbReference type="InterPro" id="IPR001736">
    <property type="entry name" value="PLipase_D/transphosphatidylase"/>
</dbReference>
<keyword evidence="4 10" id="KW-0812">Transmembrane</keyword>
<feature type="transmembrane region" description="Helical" evidence="10">
    <location>
        <begin position="46"/>
        <end position="69"/>
    </location>
</feature>
<dbReference type="Pfam" id="PF13091">
    <property type="entry name" value="PLDc_2"/>
    <property type="match status" value="1"/>
</dbReference>